<evidence type="ECO:0000313" key="3">
    <source>
        <dbReference type="Proteomes" id="UP001589607"/>
    </source>
</evidence>
<keyword evidence="3" id="KW-1185">Reference proteome</keyword>
<dbReference type="EMBL" id="JBHMEY010000010">
    <property type="protein sequence ID" value="MFB9095784.1"/>
    <property type="molecule type" value="Genomic_DNA"/>
</dbReference>
<evidence type="ECO:0000256" key="1">
    <source>
        <dbReference type="SAM" id="Phobius"/>
    </source>
</evidence>
<keyword evidence="1" id="KW-1133">Transmembrane helix</keyword>
<accession>A0ABV5GK78</accession>
<evidence type="ECO:0000313" key="2">
    <source>
        <dbReference type="EMBL" id="MFB9095784.1"/>
    </source>
</evidence>
<organism evidence="2 3">
    <name type="scientific">Flavobacterium jumunjinense</name>
    <dbReference type="NCBI Taxonomy" id="998845"/>
    <lineage>
        <taxon>Bacteria</taxon>
        <taxon>Pseudomonadati</taxon>
        <taxon>Bacteroidota</taxon>
        <taxon>Flavobacteriia</taxon>
        <taxon>Flavobacteriales</taxon>
        <taxon>Flavobacteriaceae</taxon>
        <taxon>Flavobacterium</taxon>
    </lineage>
</organism>
<keyword evidence="1" id="KW-0472">Membrane</keyword>
<proteinExistence type="predicted"/>
<evidence type="ECO:0008006" key="4">
    <source>
        <dbReference type="Google" id="ProtNLM"/>
    </source>
</evidence>
<dbReference type="Proteomes" id="UP001589607">
    <property type="component" value="Unassembled WGS sequence"/>
</dbReference>
<protein>
    <recommendedName>
        <fullName evidence="4">Lipoprotein</fullName>
    </recommendedName>
</protein>
<dbReference type="RefSeq" id="WP_236456487.1">
    <property type="nucleotide sequence ID" value="NZ_CBCSGE010000011.1"/>
</dbReference>
<keyword evidence="1" id="KW-0812">Transmembrane</keyword>
<name>A0ABV5GK78_9FLAO</name>
<comment type="caution">
    <text evidence="2">The sequence shown here is derived from an EMBL/GenBank/DDBJ whole genome shotgun (WGS) entry which is preliminary data.</text>
</comment>
<reference evidence="2 3" key="1">
    <citation type="submission" date="2024-09" db="EMBL/GenBank/DDBJ databases">
        <authorList>
            <person name="Sun Q."/>
            <person name="Mori K."/>
        </authorList>
    </citation>
    <scope>NUCLEOTIDE SEQUENCE [LARGE SCALE GENOMIC DNA]</scope>
    <source>
        <strain evidence="2 3">CECT 7955</strain>
    </source>
</reference>
<gene>
    <name evidence="2" type="ORF">ACFFVF_04600</name>
</gene>
<feature type="transmembrane region" description="Helical" evidence="1">
    <location>
        <begin position="14"/>
        <end position="35"/>
    </location>
</feature>
<sequence>MKKTENDFRKLKGLLMYTIRIIGVFLFVSFCLISCNYEIKAEYKFIGKFKYEIINDSLFLDTFLAPDSYGYLIGDLEIQGIKIYGIEKNKKSKVDYIISLNHPIISVLKSSNITRNEGMEHMKKKPIEIRKNVNVATNDIYIYELKEKNKYRLLLP</sequence>